<keyword evidence="2" id="KW-0201">Cytochrome c-type biogenesis</keyword>
<evidence type="ECO:0000259" key="5">
    <source>
        <dbReference type="Pfam" id="PF23892"/>
    </source>
</evidence>
<evidence type="ECO:0000259" key="6">
    <source>
        <dbReference type="Pfam" id="PF23914"/>
    </source>
</evidence>
<dbReference type="EMBL" id="JBBBNY010000013">
    <property type="protein sequence ID" value="MEI7037984.1"/>
    <property type="molecule type" value="Genomic_DNA"/>
</dbReference>
<accession>A0ABU8JFL6</accession>
<dbReference type="Pfam" id="PF23914">
    <property type="entry name" value="TPR_CcmH_CycH"/>
    <property type="match status" value="1"/>
</dbReference>
<protein>
    <submittedName>
        <fullName evidence="7">Tetratricopeptide repeat protein</fullName>
    </submittedName>
</protein>
<name>A0ABU8JFL6_9GAMM</name>
<evidence type="ECO:0000313" key="8">
    <source>
        <dbReference type="Proteomes" id="UP001381174"/>
    </source>
</evidence>
<dbReference type="SUPFAM" id="SSF48452">
    <property type="entry name" value="TPR-like"/>
    <property type="match status" value="1"/>
</dbReference>
<dbReference type="InterPro" id="IPR056413">
    <property type="entry name" value="TPR_CcmH_CycH"/>
</dbReference>
<dbReference type="Proteomes" id="UP001381174">
    <property type="component" value="Unassembled WGS sequence"/>
</dbReference>
<dbReference type="Pfam" id="PF23892">
    <property type="entry name" value="Ig_CycH"/>
    <property type="match status" value="1"/>
</dbReference>
<feature type="transmembrane region" description="Helical" evidence="4">
    <location>
        <begin position="37"/>
        <end position="57"/>
    </location>
</feature>
<dbReference type="InterPro" id="IPR056412">
    <property type="entry name" value="Ig_CycH"/>
</dbReference>
<keyword evidence="3" id="KW-0802">TPR repeat</keyword>
<keyword evidence="8" id="KW-1185">Reference proteome</keyword>
<dbReference type="InterPro" id="IPR051263">
    <property type="entry name" value="C-type_cytochrome_biogenesis"/>
</dbReference>
<organism evidence="7 8">
    <name type="scientific">Fulvimonas yonginensis</name>
    <dbReference type="NCBI Taxonomy" id="1495200"/>
    <lineage>
        <taxon>Bacteria</taxon>
        <taxon>Pseudomonadati</taxon>
        <taxon>Pseudomonadota</taxon>
        <taxon>Gammaproteobacteria</taxon>
        <taxon>Lysobacterales</taxon>
        <taxon>Rhodanobacteraceae</taxon>
        <taxon>Fulvimonas</taxon>
    </lineage>
</organism>
<comment type="caution">
    <text evidence="7">The sequence shown here is derived from an EMBL/GenBank/DDBJ whole genome shotgun (WGS) entry which is preliminary data.</text>
</comment>
<dbReference type="Gene3D" id="1.25.40.10">
    <property type="entry name" value="Tetratricopeptide repeat domain"/>
    <property type="match status" value="1"/>
</dbReference>
<feature type="domain" description="Cytochrome c-type biogenesis protein H Ig-like" evidence="5">
    <location>
        <begin position="235"/>
        <end position="342"/>
    </location>
</feature>
<evidence type="ECO:0000256" key="3">
    <source>
        <dbReference type="ARBA" id="ARBA00022803"/>
    </source>
</evidence>
<dbReference type="RefSeq" id="WP_336808625.1">
    <property type="nucleotide sequence ID" value="NZ_JBBBNY010000013.1"/>
</dbReference>
<keyword evidence="4" id="KW-0472">Membrane</keyword>
<dbReference type="PANTHER" id="PTHR47870:SF1">
    <property type="entry name" value="CYTOCHROME C-TYPE BIOGENESIS PROTEIN CCMH"/>
    <property type="match status" value="1"/>
</dbReference>
<reference evidence="7 8" key="1">
    <citation type="journal article" date="2014" name="Int. J. Syst. Evol. Microbiol.">
        <title>Fulvimonas yonginensis sp. nov., isolated from greenhouse soil, and emended description of the genus Fulvimonas.</title>
        <authorList>
            <person name="Ahn J.H."/>
            <person name="Kim S.J."/>
            <person name="Weon H.Y."/>
            <person name="Hong S.B."/>
            <person name="Seok S.J."/>
            <person name="Kwon S.W."/>
        </authorList>
    </citation>
    <scope>NUCLEOTIDE SEQUENCE [LARGE SCALE GENOMIC DNA]</scope>
    <source>
        <strain evidence="7 8">KACC 16952</strain>
    </source>
</reference>
<evidence type="ECO:0000256" key="2">
    <source>
        <dbReference type="ARBA" id="ARBA00022748"/>
    </source>
</evidence>
<evidence type="ECO:0000256" key="4">
    <source>
        <dbReference type="SAM" id="Phobius"/>
    </source>
</evidence>
<proteinExistence type="predicted"/>
<sequence length="346" mass="36282">MKLVFFVVAAAMVVAALALLLVPLVRHGRREGRSRGVFALALAIAFVLPLAAAGLYLEVGAPVTLDGVPAAQPSLDVDQALAELRDHLRQQPDDLQGWLLLAQTESALHHGPEARAAYDQALRIDPHNGTAMVGWAEADSMARQDHLIEGRALDLLNQAVQADPANQRGLWLLGISQFQHDRYAEAAATWRRLLPLLEPGSTVAKAVTEQIAVADARAGGTPAPAAAPASAGPRLTVEVALAPGLRDRLVPGATLFVYARAESGPPMPLAVARLDAGKLPASVTLTDAMAMTPQRTLSSADKVFVGARISASGQAIAQPGDLEGDAGVVPVERTAPVRIVIDKVHP</sequence>
<dbReference type="InterPro" id="IPR011990">
    <property type="entry name" value="TPR-like_helical_dom_sf"/>
</dbReference>
<evidence type="ECO:0000256" key="1">
    <source>
        <dbReference type="ARBA" id="ARBA00022737"/>
    </source>
</evidence>
<keyword evidence="4" id="KW-0812">Transmembrane</keyword>
<keyword evidence="4" id="KW-1133">Transmembrane helix</keyword>
<feature type="transmembrane region" description="Helical" evidence="4">
    <location>
        <begin position="6"/>
        <end position="25"/>
    </location>
</feature>
<evidence type="ECO:0000313" key="7">
    <source>
        <dbReference type="EMBL" id="MEI7037984.1"/>
    </source>
</evidence>
<feature type="domain" description="Cytochrome c-type biogenesis protein H TPR" evidence="6">
    <location>
        <begin position="84"/>
        <end position="201"/>
    </location>
</feature>
<gene>
    <name evidence="7" type="ORF">WAT24_14550</name>
</gene>
<keyword evidence="1" id="KW-0677">Repeat</keyword>
<dbReference type="PANTHER" id="PTHR47870">
    <property type="entry name" value="CYTOCHROME C-TYPE BIOGENESIS PROTEIN CCMH"/>
    <property type="match status" value="1"/>
</dbReference>